<dbReference type="SUPFAM" id="SSF49899">
    <property type="entry name" value="Concanavalin A-like lectins/glucanases"/>
    <property type="match status" value="1"/>
</dbReference>
<gene>
    <name evidence="2" type="ORF">LCGC14_2650760</name>
</gene>
<feature type="non-terminal residue" evidence="2">
    <location>
        <position position="1"/>
    </location>
</feature>
<protein>
    <recommendedName>
        <fullName evidence="3">LamG-like jellyroll fold domain-containing protein</fullName>
    </recommendedName>
</protein>
<name>A0A0F8ZUV4_9ZZZZ</name>
<reference evidence="2" key="1">
    <citation type="journal article" date="2015" name="Nature">
        <title>Complex archaea that bridge the gap between prokaryotes and eukaryotes.</title>
        <authorList>
            <person name="Spang A."/>
            <person name="Saw J.H."/>
            <person name="Jorgensen S.L."/>
            <person name="Zaremba-Niedzwiedzka K."/>
            <person name="Martijn J."/>
            <person name="Lind A.E."/>
            <person name="van Eijk R."/>
            <person name="Schleper C."/>
            <person name="Guy L."/>
            <person name="Ettema T.J."/>
        </authorList>
    </citation>
    <scope>NUCLEOTIDE SEQUENCE</scope>
</reference>
<organism evidence="2">
    <name type="scientific">marine sediment metagenome</name>
    <dbReference type="NCBI Taxonomy" id="412755"/>
    <lineage>
        <taxon>unclassified sequences</taxon>
        <taxon>metagenomes</taxon>
        <taxon>ecological metagenomes</taxon>
    </lineage>
</organism>
<dbReference type="EMBL" id="LAZR01045961">
    <property type="protein sequence ID" value="KKK97637.1"/>
    <property type="molecule type" value="Genomic_DNA"/>
</dbReference>
<feature type="non-terminal residue" evidence="2">
    <location>
        <position position="450"/>
    </location>
</feature>
<dbReference type="AlphaFoldDB" id="A0A0F8ZUV4"/>
<feature type="region of interest" description="Disordered" evidence="1">
    <location>
        <begin position="92"/>
        <end position="116"/>
    </location>
</feature>
<feature type="compositionally biased region" description="Polar residues" evidence="1">
    <location>
        <begin position="93"/>
        <end position="111"/>
    </location>
</feature>
<evidence type="ECO:0000256" key="1">
    <source>
        <dbReference type="SAM" id="MobiDB-lite"/>
    </source>
</evidence>
<evidence type="ECO:0000313" key="2">
    <source>
        <dbReference type="EMBL" id="KKK97637.1"/>
    </source>
</evidence>
<evidence type="ECO:0008006" key="3">
    <source>
        <dbReference type="Google" id="ProtNLM"/>
    </source>
</evidence>
<dbReference type="InterPro" id="IPR013320">
    <property type="entry name" value="ConA-like_dom_sf"/>
</dbReference>
<accession>A0A0F8ZUV4</accession>
<dbReference type="Pfam" id="PF13385">
    <property type="entry name" value="Laminin_G_3"/>
    <property type="match status" value="1"/>
</dbReference>
<comment type="caution">
    <text evidence="2">The sequence shown here is derived from an EMBL/GenBank/DDBJ whole genome shotgun (WGS) entry which is preliminary data.</text>
</comment>
<sequence>TGGAYTGQLVPLVPVRWRMKHNGIIYNRWRGFAMQWNVEAPGKVGDTYTDVRAVDALTIMQLYDLGAPFVDEVIADSPTLWYRFSEPAAASAAQDSSGNKHTGVYSGSPTLGTDGGPIQAETDFYATFDGTDDSVQMPSGALFSSDPLSLEIWFRTSYDASAAGQLQTIWSQRADTGDLTKDIPRGMLEFTHATDEKFRFVGYSGSTIYQVVSDADVFNDGEWHQALFTADAAGNLKVYWDGVAGDTDTQNLVFDRTTIEMYAGRSTASLDSAFTGDLSEVIHYDTELSPARVTAHYEAGIGWLNQLTSVRVTSLLDSLGWPTDARDISVGTSTMGVFGAVGSYLAGLQQAQDTEDGELLIDGEGLLVFTNRNDRDVSTYAAVFSNDGSDTPYAYVKPVRDKKLLRNIARITDSDGLVHEARDATSVGSFAPRVLARTTQTTTATEPQDY</sequence>
<proteinExistence type="predicted"/>
<dbReference type="Gene3D" id="2.60.120.200">
    <property type="match status" value="1"/>
</dbReference>